<comment type="caution">
    <text evidence="1">The sequence shown here is derived from an EMBL/GenBank/DDBJ whole genome shotgun (WGS) entry which is preliminary data.</text>
</comment>
<gene>
    <name evidence="1" type="ORF">GCM10023196_065080</name>
</gene>
<organism evidence="1 2">
    <name type="scientific">Actinoallomurus vinaceus</name>
    <dbReference type="NCBI Taxonomy" id="1080074"/>
    <lineage>
        <taxon>Bacteria</taxon>
        <taxon>Bacillati</taxon>
        <taxon>Actinomycetota</taxon>
        <taxon>Actinomycetes</taxon>
        <taxon>Streptosporangiales</taxon>
        <taxon>Thermomonosporaceae</taxon>
        <taxon>Actinoallomurus</taxon>
    </lineage>
</organism>
<keyword evidence="2" id="KW-1185">Reference proteome</keyword>
<dbReference type="Proteomes" id="UP001501442">
    <property type="component" value="Unassembled WGS sequence"/>
</dbReference>
<evidence type="ECO:0000313" key="2">
    <source>
        <dbReference type="Proteomes" id="UP001501442"/>
    </source>
</evidence>
<sequence>MDRSWLVKTRLDELSAALAERGLTVRIGTGALVAWNPAASRTDDPAGRAMNPGLSQYVALCGHEDGSLNWYWCWTGPTRDAPLETEHLCAAEEIDYAADLMAKVLRIDDEDE</sequence>
<proteinExistence type="predicted"/>
<protein>
    <submittedName>
        <fullName evidence="1">Uncharacterized protein</fullName>
    </submittedName>
</protein>
<name>A0ABP8UIZ9_9ACTN</name>
<reference evidence="2" key="1">
    <citation type="journal article" date="2019" name="Int. J. Syst. Evol. Microbiol.">
        <title>The Global Catalogue of Microorganisms (GCM) 10K type strain sequencing project: providing services to taxonomists for standard genome sequencing and annotation.</title>
        <authorList>
            <consortium name="The Broad Institute Genomics Platform"/>
            <consortium name="The Broad Institute Genome Sequencing Center for Infectious Disease"/>
            <person name="Wu L."/>
            <person name="Ma J."/>
        </authorList>
    </citation>
    <scope>NUCLEOTIDE SEQUENCE [LARGE SCALE GENOMIC DNA]</scope>
    <source>
        <strain evidence="2">JCM 17939</strain>
    </source>
</reference>
<dbReference type="EMBL" id="BAABHK010000010">
    <property type="protein sequence ID" value="GAA4632288.1"/>
    <property type="molecule type" value="Genomic_DNA"/>
</dbReference>
<evidence type="ECO:0000313" key="1">
    <source>
        <dbReference type="EMBL" id="GAA4632288.1"/>
    </source>
</evidence>
<accession>A0ABP8UIZ9</accession>